<comment type="caution">
    <text evidence="1">The sequence shown here is derived from an EMBL/GenBank/DDBJ whole genome shotgun (WGS) entry which is preliminary data.</text>
</comment>
<dbReference type="AlphaFoldDB" id="A0A645FDC7"/>
<organism evidence="1">
    <name type="scientific">bioreactor metagenome</name>
    <dbReference type="NCBI Taxonomy" id="1076179"/>
    <lineage>
        <taxon>unclassified sequences</taxon>
        <taxon>metagenomes</taxon>
        <taxon>ecological metagenomes</taxon>
    </lineage>
</organism>
<protein>
    <submittedName>
        <fullName evidence="1">Uncharacterized protein</fullName>
    </submittedName>
</protein>
<proteinExistence type="predicted"/>
<evidence type="ECO:0000313" key="1">
    <source>
        <dbReference type="EMBL" id="MPN10383.1"/>
    </source>
</evidence>
<name>A0A645FDC7_9ZZZZ</name>
<sequence>MDFAFNEMAHKVVMIGHQQLHDQPAAGADIVGVFQNIVGDQQFINGRGSFNEEHGGTSIGQLLITLSHYALTTMTQFMGDG</sequence>
<reference evidence="1" key="1">
    <citation type="submission" date="2019-08" db="EMBL/GenBank/DDBJ databases">
        <authorList>
            <person name="Kucharzyk K."/>
            <person name="Murdoch R.W."/>
            <person name="Higgins S."/>
            <person name="Loffler F."/>
        </authorList>
    </citation>
    <scope>NUCLEOTIDE SEQUENCE</scope>
</reference>
<accession>A0A645FDC7</accession>
<dbReference type="EMBL" id="VSSQ01056527">
    <property type="protein sequence ID" value="MPN10383.1"/>
    <property type="molecule type" value="Genomic_DNA"/>
</dbReference>
<gene>
    <name evidence="1" type="ORF">SDC9_157678</name>
</gene>